<dbReference type="Gene3D" id="3.30.1330.60">
    <property type="entry name" value="OmpA-like domain"/>
    <property type="match status" value="1"/>
</dbReference>
<feature type="domain" description="OmpA-like" evidence="10">
    <location>
        <begin position="163"/>
        <end position="281"/>
    </location>
</feature>
<dbReference type="InterPro" id="IPR025713">
    <property type="entry name" value="MotB-like_N_dom"/>
</dbReference>
<comment type="subcellular location">
    <subcellularLocation>
        <location evidence="1">Cell membrane</location>
        <topology evidence="1">Single-pass membrane protein</topology>
    </subcellularLocation>
</comment>
<evidence type="ECO:0000256" key="3">
    <source>
        <dbReference type="ARBA" id="ARBA00022475"/>
    </source>
</evidence>
<dbReference type="Pfam" id="PF00691">
    <property type="entry name" value="OmpA"/>
    <property type="match status" value="1"/>
</dbReference>
<accession>A0A1M7T5M1</accession>
<keyword evidence="3" id="KW-1003">Cell membrane</keyword>
<dbReference type="PANTHER" id="PTHR30329:SF21">
    <property type="entry name" value="LIPOPROTEIN YIAD-RELATED"/>
    <property type="match status" value="1"/>
</dbReference>
<keyword evidence="5 9" id="KW-1133">Transmembrane helix</keyword>
<keyword evidence="4 9" id="KW-0812">Transmembrane</keyword>
<dbReference type="AlphaFoldDB" id="A0A1M7T5M1"/>
<dbReference type="SUPFAM" id="SSF103088">
    <property type="entry name" value="OmpA-like"/>
    <property type="match status" value="1"/>
</dbReference>
<dbReference type="InterPro" id="IPR006665">
    <property type="entry name" value="OmpA-like"/>
</dbReference>
<dbReference type="EMBL" id="FRDL01000004">
    <property type="protein sequence ID" value="SHN65997.1"/>
    <property type="molecule type" value="Genomic_DNA"/>
</dbReference>
<feature type="region of interest" description="Disordered" evidence="8">
    <location>
        <begin position="91"/>
        <end position="126"/>
    </location>
</feature>
<protein>
    <submittedName>
        <fullName evidence="11">Chemotaxis protein MotB</fullName>
    </submittedName>
</protein>
<dbReference type="InterPro" id="IPR036737">
    <property type="entry name" value="OmpA-like_sf"/>
</dbReference>
<evidence type="ECO:0000256" key="9">
    <source>
        <dbReference type="SAM" id="Phobius"/>
    </source>
</evidence>
<keyword evidence="12" id="KW-1185">Reference proteome</keyword>
<evidence type="ECO:0000256" key="2">
    <source>
        <dbReference type="ARBA" id="ARBA00008914"/>
    </source>
</evidence>
<reference evidence="11 12" key="1">
    <citation type="submission" date="2016-12" db="EMBL/GenBank/DDBJ databases">
        <authorList>
            <person name="Song W.-J."/>
            <person name="Kurnit D.M."/>
        </authorList>
    </citation>
    <scope>NUCLEOTIDE SEQUENCE [LARGE SCALE GENOMIC DNA]</scope>
    <source>
        <strain evidence="11 12">CGMCC 1.10808</strain>
    </source>
</reference>
<gene>
    <name evidence="11" type="ORF">SAMN05216200_104196</name>
</gene>
<sequence>MAKPGDQGVTIIKRKKAGGGDGHHGGAWKVAYADFVTAMMAFFLLMWLLNATTEDQRKGLAEYFDPKVPIARISGGGAGVFAGDSVFSEDAQAKSGTGATDRRPSEENAAMGRSGAETQPEQSDKTGYGMAEMENLFMGMSGESDVEDPDLRHVRTQVTDEGLIIELFDVEGQPLFAAGSAEPSPRMRALLEMVGHVASKVVNDVAIEGHTDATPFTGGGYGNWELSSDRAHAARKILVDAGVAPERIARVTGKADREPAVKDDPFSPRNRRIVIKILRSDLKR</sequence>
<dbReference type="RefSeq" id="WP_072747216.1">
    <property type="nucleotide sequence ID" value="NZ_FOHL01000004.1"/>
</dbReference>
<feature type="transmembrane region" description="Helical" evidence="9">
    <location>
        <begin position="30"/>
        <end position="49"/>
    </location>
</feature>
<evidence type="ECO:0000313" key="12">
    <source>
        <dbReference type="Proteomes" id="UP000184066"/>
    </source>
</evidence>
<comment type="similarity">
    <text evidence="2">Belongs to the MotB family.</text>
</comment>
<dbReference type="STRING" id="1189325.SAMN04488119_104196"/>
<evidence type="ECO:0000256" key="8">
    <source>
        <dbReference type="SAM" id="MobiDB-lite"/>
    </source>
</evidence>
<name>A0A1M7T5M1_9RHOB</name>
<dbReference type="GO" id="GO:0005886">
    <property type="term" value="C:plasma membrane"/>
    <property type="evidence" value="ECO:0007669"/>
    <property type="project" value="UniProtKB-SubCell"/>
</dbReference>
<dbReference type="CDD" id="cd07185">
    <property type="entry name" value="OmpA_C-like"/>
    <property type="match status" value="1"/>
</dbReference>
<evidence type="ECO:0000259" key="10">
    <source>
        <dbReference type="PROSITE" id="PS51123"/>
    </source>
</evidence>
<organism evidence="11 12">
    <name type="scientific">Oceanicella actignis</name>
    <dbReference type="NCBI Taxonomy" id="1189325"/>
    <lineage>
        <taxon>Bacteria</taxon>
        <taxon>Pseudomonadati</taxon>
        <taxon>Pseudomonadota</taxon>
        <taxon>Alphaproteobacteria</taxon>
        <taxon>Rhodobacterales</taxon>
        <taxon>Paracoccaceae</taxon>
        <taxon>Oceanicella</taxon>
    </lineage>
</organism>
<evidence type="ECO:0000256" key="6">
    <source>
        <dbReference type="ARBA" id="ARBA00023136"/>
    </source>
</evidence>
<proteinExistence type="inferred from homology"/>
<dbReference type="OrthoDB" id="7170686at2"/>
<evidence type="ECO:0000256" key="5">
    <source>
        <dbReference type="ARBA" id="ARBA00022989"/>
    </source>
</evidence>
<evidence type="ECO:0000256" key="7">
    <source>
        <dbReference type="PROSITE-ProRule" id="PRU00473"/>
    </source>
</evidence>
<evidence type="ECO:0000256" key="1">
    <source>
        <dbReference type="ARBA" id="ARBA00004162"/>
    </source>
</evidence>
<dbReference type="PROSITE" id="PS51123">
    <property type="entry name" value="OMPA_2"/>
    <property type="match status" value="1"/>
</dbReference>
<dbReference type="Proteomes" id="UP000184066">
    <property type="component" value="Unassembled WGS sequence"/>
</dbReference>
<evidence type="ECO:0000313" key="11">
    <source>
        <dbReference type="EMBL" id="SHN65997.1"/>
    </source>
</evidence>
<evidence type="ECO:0000256" key="4">
    <source>
        <dbReference type="ARBA" id="ARBA00022692"/>
    </source>
</evidence>
<dbReference type="PANTHER" id="PTHR30329">
    <property type="entry name" value="STATOR ELEMENT OF FLAGELLAR MOTOR COMPLEX"/>
    <property type="match status" value="1"/>
</dbReference>
<dbReference type="Pfam" id="PF13677">
    <property type="entry name" value="MotB_plug"/>
    <property type="match status" value="1"/>
</dbReference>
<keyword evidence="6 7" id="KW-0472">Membrane</keyword>
<dbReference type="InterPro" id="IPR050330">
    <property type="entry name" value="Bact_OuterMem_StrucFunc"/>
</dbReference>